<name>A0ABT9RY41_9MICC</name>
<organism evidence="1 2">
    <name type="scientific">Pseudarthrobacter enclensis</name>
    <dbReference type="NCBI Taxonomy" id="993070"/>
    <lineage>
        <taxon>Bacteria</taxon>
        <taxon>Bacillati</taxon>
        <taxon>Actinomycetota</taxon>
        <taxon>Actinomycetes</taxon>
        <taxon>Micrococcales</taxon>
        <taxon>Micrococcaceae</taxon>
        <taxon>Pseudarthrobacter</taxon>
    </lineage>
</organism>
<comment type="caution">
    <text evidence="1">The sequence shown here is derived from an EMBL/GenBank/DDBJ whole genome shotgun (WGS) entry which is preliminary data.</text>
</comment>
<proteinExistence type="predicted"/>
<sequence length="54" mass="6060">MRGTRRDGTVMEFVGVNIFQVQDGRFRSGRIYTEIVRDAGGIEAQIDRMTKGAP</sequence>
<protein>
    <recommendedName>
        <fullName evidence="3">SnoaL-like domain-containing protein</fullName>
    </recommendedName>
</protein>
<evidence type="ECO:0008006" key="3">
    <source>
        <dbReference type="Google" id="ProtNLM"/>
    </source>
</evidence>
<dbReference type="EMBL" id="JAUSRE010000023">
    <property type="protein sequence ID" value="MDP9890167.1"/>
    <property type="molecule type" value="Genomic_DNA"/>
</dbReference>
<gene>
    <name evidence="1" type="ORF">J2X98_003779</name>
</gene>
<evidence type="ECO:0000313" key="2">
    <source>
        <dbReference type="Proteomes" id="UP001226577"/>
    </source>
</evidence>
<dbReference type="Proteomes" id="UP001226577">
    <property type="component" value="Unassembled WGS sequence"/>
</dbReference>
<reference evidence="1 2" key="1">
    <citation type="submission" date="2023-07" db="EMBL/GenBank/DDBJ databases">
        <title>Sorghum-associated microbial communities from plants grown in Nebraska, USA.</title>
        <authorList>
            <person name="Schachtman D."/>
        </authorList>
    </citation>
    <scope>NUCLEOTIDE SEQUENCE [LARGE SCALE GENOMIC DNA]</scope>
    <source>
        <strain evidence="1 2">CC222</strain>
    </source>
</reference>
<accession>A0ABT9RY41</accession>
<keyword evidence="2" id="KW-1185">Reference proteome</keyword>
<evidence type="ECO:0000313" key="1">
    <source>
        <dbReference type="EMBL" id="MDP9890167.1"/>
    </source>
</evidence>